<reference evidence="4" key="2">
    <citation type="submission" date="2025-08" db="UniProtKB">
        <authorList>
            <consortium name="RefSeq"/>
        </authorList>
    </citation>
    <scope>IDENTIFICATION</scope>
    <source>
        <tissue evidence="4">Leaf</tissue>
    </source>
</reference>
<dbReference type="GeneID" id="130494649"/>
<dbReference type="InterPro" id="IPR013187">
    <property type="entry name" value="F-box-assoc_dom_typ3"/>
</dbReference>
<organism evidence="3 4">
    <name type="scientific">Raphanus sativus</name>
    <name type="common">Radish</name>
    <name type="synonym">Raphanus raphanistrum var. sativus</name>
    <dbReference type="NCBI Taxonomy" id="3726"/>
    <lineage>
        <taxon>Eukaryota</taxon>
        <taxon>Viridiplantae</taxon>
        <taxon>Streptophyta</taxon>
        <taxon>Embryophyta</taxon>
        <taxon>Tracheophyta</taxon>
        <taxon>Spermatophyta</taxon>
        <taxon>Magnoliopsida</taxon>
        <taxon>eudicotyledons</taxon>
        <taxon>Gunneridae</taxon>
        <taxon>Pentapetalae</taxon>
        <taxon>rosids</taxon>
        <taxon>malvids</taxon>
        <taxon>Brassicales</taxon>
        <taxon>Brassicaceae</taxon>
        <taxon>Brassiceae</taxon>
        <taxon>Raphanus</taxon>
    </lineage>
</organism>
<dbReference type="Pfam" id="PF08268">
    <property type="entry name" value="FBA_3"/>
    <property type="match status" value="1"/>
</dbReference>
<dbReference type="CDD" id="cd22157">
    <property type="entry name" value="F-box_AtFBW1-like"/>
    <property type="match status" value="1"/>
</dbReference>
<dbReference type="AlphaFoldDB" id="A0A9W3DFA9"/>
<accession>A0A9W3DFA9</accession>
<dbReference type="Gene3D" id="1.20.1280.50">
    <property type="match status" value="1"/>
</dbReference>
<keyword evidence="1" id="KW-0812">Transmembrane</keyword>
<dbReference type="Pfam" id="PF00646">
    <property type="entry name" value="F-box"/>
    <property type="match status" value="1"/>
</dbReference>
<dbReference type="SMART" id="SM00256">
    <property type="entry name" value="FBOX"/>
    <property type="match status" value="1"/>
</dbReference>
<keyword evidence="1" id="KW-1133">Transmembrane helix</keyword>
<dbReference type="OrthoDB" id="1084782at2759"/>
<evidence type="ECO:0000256" key="1">
    <source>
        <dbReference type="SAM" id="Phobius"/>
    </source>
</evidence>
<dbReference type="SUPFAM" id="SSF81383">
    <property type="entry name" value="F-box domain"/>
    <property type="match status" value="1"/>
</dbReference>
<gene>
    <name evidence="4" type="primary">LOC130494649</name>
</gene>
<evidence type="ECO:0000313" key="4">
    <source>
        <dbReference type="RefSeq" id="XP_056862551.1"/>
    </source>
</evidence>
<dbReference type="Proteomes" id="UP000504610">
    <property type="component" value="Chromosome 3"/>
</dbReference>
<dbReference type="InterPro" id="IPR036047">
    <property type="entry name" value="F-box-like_dom_sf"/>
</dbReference>
<dbReference type="NCBIfam" id="TIGR01640">
    <property type="entry name" value="F_box_assoc_1"/>
    <property type="match status" value="1"/>
</dbReference>
<feature type="transmembrane region" description="Helical" evidence="1">
    <location>
        <begin position="58"/>
        <end position="74"/>
    </location>
</feature>
<dbReference type="KEGG" id="rsz:130494649"/>
<evidence type="ECO:0000259" key="2">
    <source>
        <dbReference type="PROSITE" id="PS50181"/>
    </source>
</evidence>
<proteinExistence type="predicted"/>
<evidence type="ECO:0000313" key="3">
    <source>
        <dbReference type="Proteomes" id="UP000504610"/>
    </source>
</evidence>
<reference evidence="3" key="1">
    <citation type="journal article" date="2019" name="Database">
        <title>The radish genome database (RadishGD): an integrated information resource for radish genomics.</title>
        <authorList>
            <person name="Yu H.J."/>
            <person name="Baek S."/>
            <person name="Lee Y.J."/>
            <person name="Cho A."/>
            <person name="Mun J.H."/>
        </authorList>
    </citation>
    <scope>NUCLEOTIDE SEQUENCE [LARGE SCALE GENOMIC DNA]</scope>
    <source>
        <strain evidence="3">cv. WK10039</strain>
    </source>
</reference>
<dbReference type="InterPro" id="IPR017451">
    <property type="entry name" value="F-box-assoc_interact_dom"/>
</dbReference>
<sequence>MNLRVNEMKNIGRKNLKQAASEQDFKLKQCQSIAQIMDTKGDNSSKLFKRKKRRSSRAYNLLVMGCFLGLPLRTRRRRRRYMSEIPLDLLVEILIRLPGKYLARFKCVSKQWSSLISSPYFCERLLTITQRKQHLYMCLVDKDGQRALLSMSPTSPDNTCFVVDQDLSIPGMGGYYLNGLHGLMCFSMRKRTCIYNPTTGQRLTLPKIKPDIIAEPGQKQFIKRNHIGYDPVDNQYKLLCTIVIYSDKLLNLKTEHWVFVLEAGGSWKKVVPSENYRPHAPFVPGQSISGSVVYYLAWHNMYTYAIVSFDVRSEEFTTIIAFVDDRYAIPAFEMRAELIKYGGKIAIFEYSYLRTEGTTTLRVLEDAEKKEWSTRSLVLQPCQMHLVQDIDLIVKGTTQDGKVILAPMDVHSGFYILSYDLQSNDLSKVETKGIPDHWFEKECWFDKECNFDLRLVNESSFIYLET</sequence>
<dbReference type="InterPro" id="IPR001810">
    <property type="entry name" value="F-box_dom"/>
</dbReference>
<dbReference type="PANTHER" id="PTHR31111">
    <property type="entry name" value="BNAA05G37150D PROTEIN-RELATED"/>
    <property type="match status" value="1"/>
</dbReference>
<dbReference type="PROSITE" id="PS50181">
    <property type="entry name" value="FBOX"/>
    <property type="match status" value="1"/>
</dbReference>
<protein>
    <submittedName>
        <fullName evidence="4">F-box protein At2g40910-like isoform X1</fullName>
    </submittedName>
</protein>
<keyword evidence="1" id="KW-0472">Membrane</keyword>
<dbReference type="RefSeq" id="XP_056862551.1">
    <property type="nucleotide sequence ID" value="XM_057006571.1"/>
</dbReference>
<name>A0A9W3DFA9_RAPSA</name>
<keyword evidence="3" id="KW-1185">Reference proteome</keyword>
<dbReference type="PANTHER" id="PTHR31111:SF15">
    <property type="entry name" value="(RAPE) HYPOTHETICAL PROTEIN"/>
    <property type="match status" value="1"/>
</dbReference>
<feature type="domain" description="F-box" evidence="2">
    <location>
        <begin position="79"/>
        <end position="125"/>
    </location>
</feature>